<feature type="transmembrane region" description="Helical" evidence="9">
    <location>
        <begin position="118"/>
        <end position="135"/>
    </location>
</feature>
<feature type="domain" description="Major facilitator superfamily (MFS) profile" evidence="10">
    <location>
        <begin position="36"/>
        <end position="476"/>
    </location>
</feature>
<dbReference type="InterPro" id="IPR020846">
    <property type="entry name" value="MFS_dom"/>
</dbReference>
<keyword evidence="4" id="KW-0762">Sugar transport</keyword>
<feature type="transmembrane region" description="Helical" evidence="9">
    <location>
        <begin position="141"/>
        <end position="163"/>
    </location>
</feature>
<evidence type="ECO:0000256" key="9">
    <source>
        <dbReference type="SAM" id="Phobius"/>
    </source>
</evidence>
<evidence type="ECO:0000256" key="4">
    <source>
        <dbReference type="ARBA" id="ARBA00022597"/>
    </source>
</evidence>
<gene>
    <name evidence="11" type="ORF">AQUCO_00901028v1</name>
</gene>
<dbReference type="PANTHER" id="PTHR23500">
    <property type="entry name" value="SOLUTE CARRIER FAMILY 2, FACILITATED GLUCOSE TRANSPORTER"/>
    <property type="match status" value="1"/>
</dbReference>
<feature type="transmembrane region" description="Helical" evidence="9">
    <location>
        <begin position="92"/>
        <end position="111"/>
    </location>
</feature>
<dbReference type="Gene3D" id="1.20.1250.20">
    <property type="entry name" value="MFS general substrate transporter like domains"/>
    <property type="match status" value="1"/>
</dbReference>
<feature type="transmembrane region" description="Helical" evidence="9">
    <location>
        <begin position="175"/>
        <end position="197"/>
    </location>
</feature>
<feature type="transmembrane region" description="Helical" evidence="9">
    <location>
        <begin position="449"/>
        <end position="472"/>
    </location>
</feature>
<dbReference type="InterPro" id="IPR005828">
    <property type="entry name" value="MFS_sugar_transport-like"/>
</dbReference>
<proteinExistence type="inferred from homology"/>
<dbReference type="InterPro" id="IPR036259">
    <property type="entry name" value="MFS_trans_sf"/>
</dbReference>
<evidence type="ECO:0000256" key="3">
    <source>
        <dbReference type="ARBA" id="ARBA00022448"/>
    </source>
</evidence>
<accession>A0A2G5EGN7</accession>
<reference evidence="11 12" key="1">
    <citation type="submission" date="2017-09" db="EMBL/GenBank/DDBJ databases">
        <title>WGS assembly of Aquilegia coerulea Goldsmith.</title>
        <authorList>
            <person name="Hodges S."/>
            <person name="Kramer E."/>
            <person name="Nordborg M."/>
            <person name="Tomkins J."/>
            <person name="Borevitz J."/>
            <person name="Derieg N."/>
            <person name="Yan J."/>
            <person name="Mihaltcheva S."/>
            <person name="Hayes R.D."/>
            <person name="Rokhsar D."/>
        </authorList>
    </citation>
    <scope>NUCLEOTIDE SEQUENCE [LARGE SCALE GENOMIC DNA]</scope>
    <source>
        <strain evidence="12">cv. Goldsmith</strain>
    </source>
</reference>
<keyword evidence="8 9" id="KW-0472">Membrane</keyword>
<evidence type="ECO:0000256" key="6">
    <source>
        <dbReference type="ARBA" id="ARBA00022847"/>
    </source>
</evidence>
<dbReference type="GO" id="GO:0015144">
    <property type="term" value="F:carbohydrate transmembrane transporter activity"/>
    <property type="evidence" value="ECO:0007669"/>
    <property type="project" value="InterPro"/>
</dbReference>
<organism evidence="11 12">
    <name type="scientific">Aquilegia coerulea</name>
    <name type="common">Rocky mountain columbine</name>
    <dbReference type="NCBI Taxonomy" id="218851"/>
    <lineage>
        <taxon>Eukaryota</taxon>
        <taxon>Viridiplantae</taxon>
        <taxon>Streptophyta</taxon>
        <taxon>Embryophyta</taxon>
        <taxon>Tracheophyta</taxon>
        <taxon>Spermatophyta</taxon>
        <taxon>Magnoliopsida</taxon>
        <taxon>Ranunculales</taxon>
        <taxon>Ranunculaceae</taxon>
        <taxon>Thalictroideae</taxon>
        <taxon>Aquilegia</taxon>
    </lineage>
</organism>
<dbReference type="OrthoDB" id="8120565at2759"/>
<dbReference type="InParanoid" id="A0A2G5EGN7"/>
<dbReference type="PRINTS" id="PR00171">
    <property type="entry name" value="SUGRTRNSPORT"/>
</dbReference>
<protein>
    <recommendedName>
        <fullName evidence="10">Major facilitator superfamily (MFS) profile domain-containing protein</fullName>
    </recommendedName>
</protein>
<dbReference type="GO" id="GO:0015293">
    <property type="term" value="F:symporter activity"/>
    <property type="evidence" value="ECO:0007669"/>
    <property type="project" value="UniProtKB-KW"/>
</dbReference>
<feature type="transmembrane region" description="Helical" evidence="9">
    <location>
        <begin position="290"/>
        <end position="313"/>
    </location>
</feature>
<dbReference type="Proteomes" id="UP000230069">
    <property type="component" value="Unassembled WGS sequence"/>
</dbReference>
<feature type="transmembrane region" description="Helical" evidence="9">
    <location>
        <begin position="325"/>
        <end position="348"/>
    </location>
</feature>
<feature type="transmembrane region" description="Helical" evidence="9">
    <location>
        <begin position="385"/>
        <end position="409"/>
    </location>
</feature>
<feature type="transmembrane region" description="Helical" evidence="9">
    <location>
        <begin position="355"/>
        <end position="373"/>
    </location>
</feature>
<dbReference type="InterPro" id="IPR045262">
    <property type="entry name" value="STP/PLT_plant"/>
</dbReference>
<dbReference type="AlphaFoldDB" id="A0A2G5EGN7"/>
<name>A0A2G5EGN7_AQUCA</name>
<keyword evidence="6" id="KW-0769">Symport</keyword>
<evidence type="ECO:0000313" key="11">
    <source>
        <dbReference type="EMBL" id="PIA54851.1"/>
    </source>
</evidence>
<evidence type="ECO:0000256" key="5">
    <source>
        <dbReference type="ARBA" id="ARBA00022692"/>
    </source>
</evidence>
<evidence type="ECO:0000256" key="1">
    <source>
        <dbReference type="ARBA" id="ARBA00004141"/>
    </source>
</evidence>
<comment type="similarity">
    <text evidence="2">Belongs to the major facilitator superfamily. Sugar transporter (TC 2.A.1.1) family.</text>
</comment>
<evidence type="ECO:0000313" key="12">
    <source>
        <dbReference type="Proteomes" id="UP000230069"/>
    </source>
</evidence>
<evidence type="ECO:0000256" key="8">
    <source>
        <dbReference type="ARBA" id="ARBA00023136"/>
    </source>
</evidence>
<feature type="transmembrane region" description="Helical" evidence="9">
    <location>
        <begin position="421"/>
        <end position="443"/>
    </location>
</feature>
<dbReference type="GO" id="GO:0016020">
    <property type="term" value="C:membrane"/>
    <property type="evidence" value="ECO:0007669"/>
    <property type="project" value="UniProtKB-SubCell"/>
</dbReference>
<dbReference type="EMBL" id="KZ305026">
    <property type="protein sequence ID" value="PIA54851.1"/>
    <property type="molecule type" value="Genomic_DNA"/>
</dbReference>
<dbReference type="STRING" id="218851.A0A2G5EGN7"/>
<dbReference type="SUPFAM" id="SSF103473">
    <property type="entry name" value="MFS general substrate transporter"/>
    <property type="match status" value="1"/>
</dbReference>
<evidence type="ECO:0000256" key="7">
    <source>
        <dbReference type="ARBA" id="ARBA00022989"/>
    </source>
</evidence>
<keyword evidence="7 9" id="KW-1133">Transmembrane helix</keyword>
<comment type="subcellular location">
    <subcellularLocation>
        <location evidence="1">Membrane</location>
        <topology evidence="1">Multi-pass membrane protein</topology>
    </subcellularLocation>
</comment>
<evidence type="ECO:0000256" key="2">
    <source>
        <dbReference type="ARBA" id="ARBA00010992"/>
    </source>
</evidence>
<feature type="transmembrane region" description="Helical" evidence="9">
    <location>
        <begin position="209"/>
        <end position="228"/>
    </location>
</feature>
<keyword evidence="3" id="KW-0813">Transport</keyword>
<feature type="transmembrane region" description="Helical" evidence="9">
    <location>
        <begin position="29"/>
        <end position="51"/>
    </location>
</feature>
<keyword evidence="12" id="KW-1185">Reference proteome</keyword>
<dbReference type="PANTHER" id="PTHR23500:SF574">
    <property type="entry name" value="SUGAR TRANSPORT PROTEIN 1"/>
    <property type="match status" value="1"/>
</dbReference>
<keyword evidence="5 9" id="KW-0812">Transmembrane</keyword>
<evidence type="ECO:0000259" key="10">
    <source>
        <dbReference type="PROSITE" id="PS50850"/>
    </source>
</evidence>
<dbReference type="InterPro" id="IPR003663">
    <property type="entry name" value="Sugar/inositol_transpt"/>
</dbReference>
<dbReference type="Pfam" id="PF00083">
    <property type="entry name" value="Sugar_tr"/>
    <property type="match status" value="1"/>
</dbReference>
<dbReference type="PROSITE" id="PS50850">
    <property type="entry name" value="MFS"/>
    <property type="match status" value="1"/>
</dbReference>
<sequence>MTIGAFIPSSTATHVAVGGEKEQYPSGRFTGYALLACLITMLAALIVGHHIGVSGGIITMPQFSKNFVKESEVTVDQYCGFNDQFVSLFTSYFYLAGLVGVIIASILSSNCRVSGGTILYGAPCYCFGALYWYSTDCTTDLLYGTILMGIGFGFYILSVPLYLSEVAPYGYFPRSTKFSFQLMMTVGIFCTNLVNFGLSKINDGWSWKWSGVLGVFIMILTFIGSALLPNEPICIIKCGFPDLAKRTLQLIRGTDDIVEELNDLLKANRAILDSKQTWKTIFNKKYRPHLVMALAIPFFQQFTGINVIMFYGPSISKSLGMGTNASLIVSVITGGVILFGTLFGVAIADKVERKCLFIAGGVIMFVCEVVAGYDHGVKSISNLHTYGLLALLAVYLVGFACSWGLLGCLVPSEIFPLEIRLMGHCIMVGVSMFSTFIIAQYSLGMFCKFGFGIFHFFAAFILVMTVFVISFLPETKDIPIQEMPKVWGQHWFWRRYYSADDVHEKDVVCVKFITSYYNAKKHTD</sequence>